<gene>
    <name evidence="8" type="ORF">ACFPEL_18155</name>
</gene>
<dbReference type="Gene3D" id="3.50.50.60">
    <property type="entry name" value="FAD/NAD(P)-binding domain"/>
    <property type="match status" value="2"/>
</dbReference>
<dbReference type="PRINTS" id="PR00368">
    <property type="entry name" value="FADPNR"/>
</dbReference>
<evidence type="ECO:0000256" key="4">
    <source>
        <dbReference type="ARBA" id="ARBA00023002"/>
    </source>
</evidence>
<organism evidence="8 9">
    <name type="scientific">Actinomycetospora chibensis</name>
    <dbReference type="NCBI Taxonomy" id="663606"/>
    <lineage>
        <taxon>Bacteria</taxon>
        <taxon>Bacillati</taxon>
        <taxon>Actinomycetota</taxon>
        <taxon>Actinomycetes</taxon>
        <taxon>Pseudonocardiales</taxon>
        <taxon>Pseudonocardiaceae</taxon>
        <taxon>Actinomycetospora</taxon>
    </lineage>
</organism>
<evidence type="ECO:0000256" key="1">
    <source>
        <dbReference type="ARBA" id="ARBA00001974"/>
    </source>
</evidence>
<dbReference type="Gene3D" id="3.30.390.30">
    <property type="match status" value="1"/>
</dbReference>
<dbReference type="InterPro" id="IPR036188">
    <property type="entry name" value="FAD/NAD-bd_sf"/>
</dbReference>
<dbReference type="InterPro" id="IPR023753">
    <property type="entry name" value="FAD/NAD-binding_dom"/>
</dbReference>
<keyword evidence="3" id="KW-0274">FAD</keyword>
<feature type="domain" description="FAD/NAD(P)-binding" evidence="6">
    <location>
        <begin position="3"/>
        <end position="303"/>
    </location>
</feature>
<dbReference type="PANTHER" id="PTHR43557:SF2">
    <property type="entry name" value="RIESKE DOMAIN-CONTAINING PROTEIN-RELATED"/>
    <property type="match status" value="1"/>
</dbReference>
<dbReference type="PRINTS" id="PR00411">
    <property type="entry name" value="PNDRDTASEI"/>
</dbReference>
<accession>A0ABV9RKU8</accession>
<proteinExistence type="predicted"/>
<keyword evidence="9" id="KW-1185">Reference proteome</keyword>
<evidence type="ECO:0000313" key="9">
    <source>
        <dbReference type="Proteomes" id="UP001595909"/>
    </source>
</evidence>
<evidence type="ECO:0000259" key="6">
    <source>
        <dbReference type="Pfam" id="PF07992"/>
    </source>
</evidence>
<sequence length="429" mass="45330">MTHLVVVGASLAGLRAVEAVRGDGFDGTVTLVGAEEHLPYDRPPLSKEYLAADECPDPRYREHATFADDLDVELVLGTPASALDTSARTVTVGDRSISYDGLVIATGAHARALPGTEGLAGVHVVRTLDDAIGLRGALRDGNRKVTVVGAGFIGSEVAAVARSLDLEVTILEALDTPLVRAIGERMGRALTRLHERHGTEVRTGVAVDEVLHDDGRVRAVRLGDGTELDTDLLVVGIGAQPTTGWLEGSGLTVDDGVVADARLAAAPGVYVAGDVARWPNALFDDVLDGPMRLEHWTSAAEQGRYAARNAVDPENAKAYETVPYFWSDWYASRVQFVGVAAGDHVEVVAGDDADGGPFTALYRANDRIVGALAVDMRAEVMKYRRLIGRREGWDAALALAAERREQAAAKAAEAKAAAAETTAQDGARA</sequence>
<dbReference type="Pfam" id="PF07992">
    <property type="entry name" value="Pyr_redox_2"/>
    <property type="match status" value="1"/>
</dbReference>
<dbReference type="PANTHER" id="PTHR43557">
    <property type="entry name" value="APOPTOSIS-INDUCING FACTOR 1"/>
    <property type="match status" value="1"/>
</dbReference>
<evidence type="ECO:0000313" key="8">
    <source>
        <dbReference type="EMBL" id="MFC4834345.1"/>
    </source>
</evidence>
<evidence type="ECO:0000256" key="2">
    <source>
        <dbReference type="ARBA" id="ARBA00022630"/>
    </source>
</evidence>
<keyword evidence="4" id="KW-0560">Oxidoreductase</keyword>
<keyword evidence="5" id="KW-0175">Coiled coil</keyword>
<comment type="caution">
    <text evidence="8">The sequence shown here is derived from an EMBL/GenBank/DDBJ whole genome shotgun (WGS) entry which is preliminary data.</text>
</comment>
<keyword evidence="2" id="KW-0285">Flavoprotein</keyword>
<dbReference type="SUPFAM" id="SSF51905">
    <property type="entry name" value="FAD/NAD(P)-binding domain"/>
    <property type="match status" value="2"/>
</dbReference>
<dbReference type="InterPro" id="IPR016156">
    <property type="entry name" value="FAD/NAD-linked_Rdtase_dimer_sf"/>
</dbReference>
<dbReference type="InterPro" id="IPR050446">
    <property type="entry name" value="FAD-oxidoreductase/Apoptosis"/>
</dbReference>
<comment type="cofactor">
    <cofactor evidence="1">
        <name>FAD</name>
        <dbReference type="ChEBI" id="CHEBI:57692"/>
    </cofactor>
</comment>
<feature type="domain" description="Reductase C-terminal" evidence="7">
    <location>
        <begin position="324"/>
        <end position="398"/>
    </location>
</feature>
<dbReference type="RefSeq" id="WP_274190805.1">
    <property type="nucleotide sequence ID" value="NZ_BAABHN010000039.1"/>
</dbReference>
<dbReference type="EMBL" id="JBHSIM010000039">
    <property type="protein sequence ID" value="MFC4834345.1"/>
    <property type="molecule type" value="Genomic_DNA"/>
</dbReference>
<evidence type="ECO:0000256" key="5">
    <source>
        <dbReference type="SAM" id="Coils"/>
    </source>
</evidence>
<dbReference type="Pfam" id="PF14759">
    <property type="entry name" value="Reductase_C"/>
    <property type="match status" value="1"/>
</dbReference>
<evidence type="ECO:0000256" key="3">
    <source>
        <dbReference type="ARBA" id="ARBA00022827"/>
    </source>
</evidence>
<feature type="coiled-coil region" evidence="5">
    <location>
        <begin position="397"/>
        <end position="424"/>
    </location>
</feature>
<dbReference type="Proteomes" id="UP001595909">
    <property type="component" value="Unassembled WGS sequence"/>
</dbReference>
<name>A0ABV9RKU8_9PSEU</name>
<dbReference type="SUPFAM" id="SSF55424">
    <property type="entry name" value="FAD/NAD-linked reductases, dimerisation (C-terminal) domain"/>
    <property type="match status" value="1"/>
</dbReference>
<evidence type="ECO:0000259" key="7">
    <source>
        <dbReference type="Pfam" id="PF14759"/>
    </source>
</evidence>
<protein>
    <submittedName>
        <fullName evidence="8">NAD(P)/FAD-dependent oxidoreductase</fullName>
    </submittedName>
</protein>
<reference evidence="9" key="1">
    <citation type="journal article" date="2019" name="Int. J. Syst. Evol. Microbiol.">
        <title>The Global Catalogue of Microorganisms (GCM) 10K type strain sequencing project: providing services to taxonomists for standard genome sequencing and annotation.</title>
        <authorList>
            <consortium name="The Broad Institute Genomics Platform"/>
            <consortium name="The Broad Institute Genome Sequencing Center for Infectious Disease"/>
            <person name="Wu L."/>
            <person name="Ma J."/>
        </authorList>
    </citation>
    <scope>NUCLEOTIDE SEQUENCE [LARGE SCALE GENOMIC DNA]</scope>
    <source>
        <strain evidence="9">CCUG 50347</strain>
    </source>
</reference>
<dbReference type="InterPro" id="IPR028202">
    <property type="entry name" value="Reductase_C"/>
</dbReference>